<feature type="transmembrane region" description="Helical" evidence="1">
    <location>
        <begin position="91"/>
        <end position="113"/>
    </location>
</feature>
<keyword evidence="1" id="KW-0472">Membrane</keyword>
<comment type="caution">
    <text evidence="2">The sequence shown here is derived from an EMBL/GenBank/DDBJ whole genome shotgun (WGS) entry which is preliminary data.</text>
</comment>
<organism evidence="2 3">
    <name type="scientific">Halobium salinum</name>
    <dbReference type="NCBI Taxonomy" id="1364940"/>
    <lineage>
        <taxon>Archaea</taxon>
        <taxon>Methanobacteriati</taxon>
        <taxon>Methanobacteriota</taxon>
        <taxon>Stenosarchaea group</taxon>
        <taxon>Halobacteria</taxon>
        <taxon>Halobacteriales</taxon>
        <taxon>Haloferacaceae</taxon>
        <taxon>Halobium</taxon>
    </lineage>
</organism>
<name>A0ABD5PAC2_9EURY</name>
<feature type="transmembrane region" description="Helical" evidence="1">
    <location>
        <begin position="133"/>
        <end position="154"/>
    </location>
</feature>
<evidence type="ECO:0000313" key="3">
    <source>
        <dbReference type="Proteomes" id="UP001595921"/>
    </source>
</evidence>
<dbReference type="RefSeq" id="WP_390203043.1">
    <property type="nucleotide sequence ID" value="NZ_JAODIW010000006.1"/>
</dbReference>
<reference evidence="2 3" key="1">
    <citation type="journal article" date="2019" name="Int. J. Syst. Evol. Microbiol.">
        <title>The Global Catalogue of Microorganisms (GCM) 10K type strain sequencing project: providing services to taxonomists for standard genome sequencing and annotation.</title>
        <authorList>
            <consortium name="The Broad Institute Genomics Platform"/>
            <consortium name="The Broad Institute Genome Sequencing Center for Infectious Disease"/>
            <person name="Wu L."/>
            <person name="Ma J."/>
        </authorList>
    </citation>
    <scope>NUCLEOTIDE SEQUENCE [LARGE SCALE GENOMIC DNA]</scope>
    <source>
        <strain evidence="2 3">CGMCC 1.12553</strain>
    </source>
</reference>
<accession>A0ABD5PAC2</accession>
<gene>
    <name evidence="2" type="ORF">ACFO0N_05450</name>
</gene>
<keyword evidence="3" id="KW-1185">Reference proteome</keyword>
<evidence type="ECO:0000313" key="2">
    <source>
        <dbReference type="EMBL" id="MFC4357394.1"/>
    </source>
</evidence>
<protein>
    <submittedName>
        <fullName evidence="2">Uncharacterized protein</fullName>
    </submittedName>
</protein>
<sequence>MLLSPVLGAVAGLVAAVAMTVPMSKQSEGFTPAYVAAAALRGSRPDDVRFRDAVLAHHVAGLLVGAAYGFLFALLGALLPRLVAVADGVALLPHVASVALVVAFVYVFFAYLVLPRTGGVVYEEQATAVRGQWLRSTLVFGAALSVVGPLLVTVGG</sequence>
<keyword evidence="1" id="KW-1133">Transmembrane helix</keyword>
<keyword evidence="1" id="KW-0812">Transmembrane</keyword>
<evidence type="ECO:0000256" key="1">
    <source>
        <dbReference type="SAM" id="Phobius"/>
    </source>
</evidence>
<proteinExistence type="predicted"/>
<dbReference type="EMBL" id="JBHSDS010000003">
    <property type="protein sequence ID" value="MFC4357394.1"/>
    <property type="molecule type" value="Genomic_DNA"/>
</dbReference>
<dbReference type="AlphaFoldDB" id="A0ABD5PAC2"/>
<feature type="transmembrane region" description="Helical" evidence="1">
    <location>
        <begin position="55"/>
        <end position="79"/>
    </location>
</feature>
<dbReference type="Proteomes" id="UP001595921">
    <property type="component" value="Unassembled WGS sequence"/>
</dbReference>